<comment type="caution">
    <text evidence="7">The sequence shown here is derived from an EMBL/GenBank/DDBJ whole genome shotgun (WGS) entry which is preliminary data.</text>
</comment>
<evidence type="ECO:0000256" key="2">
    <source>
        <dbReference type="ARBA" id="ARBA00022771"/>
    </source>
</evidence>
<reference evidence="7" key="1">
    <citation type="submission" date="2023-01" db="EMBL/GenBank/DDBJ databases">
        <title>Genome assembly of the deep-sea coral Lophelia pertusa.</title>
        <authorList>
            <person name="Herrera S."/>
            <person name="Cordes E."/>
        </authorList>
    </citation>
    <scope>NUCLEOTIDE SEQUENCE</scope>
    <source>
        <strain evidence="7">USNM1676648</strain>
        <tissue evidence="7">Polyp</tissue>
    </source>
</reference>
<feature type="domain" description="PHD-type" evidence="5">
    <location>
        <begin position="166"/>
        <end position="229"/>
    </location>
</feature>
<evidence type="ECO:0000256" key="4">
    <source>
        <dbReference type="PROSITE-ProRule" id="PRU00146"/>
    </source>
</evidence>
<dbReference type="SUPFAM" id="SSF47473">
    <property type="entry name" value="EF-hand"/>
    <property type="match status" value="1"/>
</dbReference>
<dbReference type="EMBL" id="MU825908">
    <property type="protein sequence ID" value="KAJ7383003.1"/>
    <property type="molecule type" value="Genomic_DNA"/>
</dbReference>
<feature type="domain" description="EF-hand" evidence="6">
    <location>
        <begin position="236"/>
        <end position="271"/>
    </location>
</feature>
<dbReference type="GO" id="GO:0005509">
    <property type="term" value="F:calcium ion binding"/>
    <property type="evidence" value="ECO:0007669"/>
    <property type="project" value="InterPro"/>
</dbReference>
<keyword evidence="1" id="KW-0479">Metal-binding</keyword>
<dbReference type="Proteomes" id="UP001163046">
    <property type="component" value="Unassembled WGS sequence"/>
</dbReference>
<accession>A0A9W9ZLH0</accession>
<dbReference type="PROSITE" id="PS50222">
    <property type="entry name" value="EF_HAND_2"/>
    <property type="match status" value="1"/>
</dbReference>
<name>A0A9W9ZLH0_9CNID</name>
<evidence type="ECO:0000256" key="1">
    <source>
        <dbReference type="ARBA" id="ARBA00022723"/>
    </source>
</evidence>
<gene>
    <name evidence="7" type="ORF">OS493_031173</name>
</gene>
<evidence type="ECO:0000313" key="7">
    <source>
        <dbReference type="EMBL" id="KAJ7383003.1"/>
    </source>
</evidence>
<organism evidence="7 8">
    <name type="scientific">Desmophyllum pertusum</name>
    <dbReference type="NCBI Taxonomy" id="174260"/>
    <lineage>
        <taxon>Eukaryota</taxon>
        <taxon>Metazoa</taxon>
        <taxon>Cnidaria</taxon>
        <taxon>Anthozoa</taxon>
        <taxon>Hexacorallia</taxon>
        <taxon>Scleractinia</taxon>
        <taxon>Caryophylliina</taxon>
        <taxon>Caryophylliidae</taxon>
        <taxon>Desmophyllum</taxon>
    </lineage>
</organism>
<proteinExistence type="predicted"/>
<dbReference type="InterPro" id="IPR011992">
    <property type="entry name" value="EF-hand-dom_pair"/>
</dbReference>
<keyword evidence="2 4" id="KW-0863">Zinc-finger</keyword>
<dbReference type="CDD" id="cd15489">
    <property type="entry name" value="PHD_SF"/>
    <property type="match status" value="1"/>
</dbReference>
<sequence>MGNVVHGSRLEKANPKHTLTTVRAAGAFKARLKEAKRKTTAERIEEIVEWKFRRKKDVFGSRLVTLDELQEQNADDPEKDVLKFVHSVNLGDRLEFNDTSVAWNALRETASRDRSAVQESLEREPGRLRKLSDMVRFIRRSTVAALQLNVASDEISYSDTFLPDWEIHCHICHKSCTEDSPLNPCRICPRVYHTDCLERRGYLSGIKARDTLKLSTTDIGWSCFHCENLFELLSDTEKIDLMETFDLMDTNQDSFINKEEYLVYQKDCYRKLLCMEMPEFRVIIEERTFKDMDRSGTEFIDWWEFLIPMSVRKLTERRKKTLVPLLTKQEIYKLRELFKVYDQDGYGEISKNSSRMVFKNWYLSLINRRHEEIPVWDWLGMEWIKDFESDEQTLFQRCQTVKWKDFVSKHALYILAARPNTGSMRPYVPKLDFGRDFEDEEDENENESY</sequence>
<dbReference type="SMART" id="SM00054">
    <property type="entry name" value="EFh"/>
    <property type="match status" value="2"/>
</dbReference>
<dbReference type="Gene3D" id="1.10.238.10">
    <property type="entry name" value="EF-hand"/>
    <property type="match status" value="2"/>
</dbReference>
<keyword evidence="3" id="KW-0862">Zinc</keyword>
<evidence type="ECO:0000313" key="8">
    <source>
        <dbReference type="Proteomes" id="UP001163046"/>
    </source>
</evidence>
<dbReference type="PROSITE" id="PS50016">
    <property type="entry name" value="ZF_PHD_2"/>
    <property type="match status" value="1"/>
</dbReference>
<dbReference type="InterPro" id="IPR031946">
    <property type="entry name" value="KIAA1045_Zf_RING"/>
</dbReference>
<evidence type="ECO:0000256" key="3">
    <source>
        <dbReference type="ARBA" id="ARBA00022833"/>
    </source>
</evidence>
<keyword evidence="8" id="KW-1185">Reference proteome</keyword>
<dbReference type="InterPro" id="IPR011011">
    <property type="entry name" value="Znf_FYVE_PHD"/>
</dbReference>
<dbReference type="OrthoDB" id="9978298at2759"/>
<dbReference type="Gene3D" id="3.30.40.10">
    <property type="entry name" value="Zinc/RING finger domain, C3HC4 (zinc finger)"/>
    <property type="match status" value="1"/>
</dbReference>
<evidence type="ECO:0000259" key="6">
    <source>
        <dbReference type="PROSITE" id="PS50222"/>
    </source>
</evidence>
<dbReference type="SUPFAM" id="SSF57903">
    <property type="entry name" value="FYVE/PHD zinc finger"/>
    <property type="match status" value="1"/>
</dbReference>
<dbReference type="GO" id="GO:0008270">
    <property type="term" value="F:zinc ion binding"/>
    <property type="evidence" value="ECO:0007669"/>
    <property type="project" value="UniProtKB-KW"/>
</dbReference>
<dbReference type="InterPro" id="IPR019787">
    <property type="entry name" value="Znf_PHD-finger"/>
</dbReference>
<evidence type="ECO:0000259" key="5">
    <source>
        <dbReference type="PROSITE" id="PS50016"/>
    </source>
</evidence>
<dbReference type="AlphaFoldDB" id="A0A9W9ZLH0"/>
<protein>
    <submittedName>
        <fullName evidence="7">Uncharacterized protein</fullName>
    </submittedName>
</protein>
<dbReference type="Pfam" id="PF16744">
    <property type="entry name" value="zf-RING_15"/>
    <property type="match status" value="1"/>
</dbReference>
<dbReference type="InterPro" id="IPR002048">
    <property type="entry name" value="EF_hand_dom"/>
</dbReference>
<dbReference type="InterPro" id="IPR013083">
    <property type="entry name" value="Znf_RING/FYVE/PHD"/>
</dbReference>